<evidence type="ECO:0000256" key="4">
    <source>
        <dbReference type="ARBA" id="ARBA00023136"/>
    </source>
</evidence>
<dbReference type="OrthoDB" id="9770329at2"/>
<keyword evidence="3 5" id="KW-1133">Transmembrane helix</keyword>
<sequence length="260" mass="30622">MLYHWLFWVGALFVVIFLRYLAFSGLYHYLLRLRLRDRLRHRIFHYEVGAGAQVQTEIKRSAIVSLIFAGFGIAVLFLWQAGWSQLYLSLDSGRDYFWLVAGPLIFLFAQETYYYWVHRWMHRPGIYERVHRWHHESIETTAWTAFSFHPIEAVLQAVFLPLSVLLIPMHVFAFLLLLTVMTLSATINHAGIEVFPASWGRVPLLRGLIGATHHDVHHKQARFNFGLYFTFWDQWMGTESPKFADRFRNVTRHPRSGAKN</sequence>
<evidence type="ECO:0000256" key="2">
    <source>
        <dbReference type="ARBA" id="ARBA00022692"/>
    </source>
</evidence>
<dbReference type="EMBL" id="PTJC01000006">
    <property type="protein sequence ID" value="PPK86402.1"/>
    <property type="molecule type" value="Genomic_DNA"/>
</dbReference>
<dbReference type="Proteomes" id="UP000237662">
    <property type="component" value="Unassembled WGS sequence"/>
</dbReference>
<evidence type="ECO:0000259" key="6">
    <source>
        <dbReference type="Pfam" id="PF04116"/>
    </source>
</evidence>
<evidence type="ECO:0000313" key="7">
    <source>
        <dbReference type="EMBL" id="PPK86402.1"/>
    </source>
</evidence>
<dbReference type="Pfam" id="PF04116">
    <property type="entry name" value="FA_hydroxylase"/>
    <property type="match status" value="1"/>
</dbReference>
<reference evidence="7 8" key="1">
    <citation type="submission" date="2018-02" db="EMBL/GenBank/DDBJ databases">
        <title>Genomic Encyclopedia of Archaeal and Bacterial Type Strains, Phase II (KMG-II): from individual species to whole genera.</title>
        <authorList>
            <person name="Goeker M."/>
        </authorList>
    </citation>
    <scope>NUCLEOTIDE SEQUENCE [LARGE SCALE GENOMIC DNA]</scope>
    <source>
        <strain evidence="7 8">DSM 29526</strain>
    </source>
</reference>
<feature type="transmembrane region" description="Helical" evidence="5">
    <location>
        <begin position="62"/>
        <end position="81"/>
    </location>
</feature>
<gene>
    <name evidence="7" type="ORF">CLV84_3328</name>
</gene>
<name>A0A2S6I5H3_9BACT</name>
<evidence type="ECO:0000256" key="3">
    <source>
        <dbReference type="ARBA" id="ARBA00022989"/>
    </source>
</evidence>
<evidence type="ECO:0000313" key="8">
    <source>
        <dbReference type="Proteomes" id="UP000237662"/>
    </source>
</evidence>
<feature type="transmembrane region" description="Helical" evidence="5">
    <location>
        <begin position="157"/>
        <end position="178"/>
    </location>
</feature>
<accession>A0A2S6I5H3</accession>
<evidence type="ECO:0000256" key="5">
    <source>
        <dbReference type="SAM" id="Phobius"/>
    </source>
</evidence>
<feature type="transmembrane region" description="Helical" evidence="5">
    <location>
        <begin position="96"/>
        <end position="116"/>
    </location>
</feature>
<feature type="transmembrane region" description="Helical" evidence="5">
    <location>
        <begin position="6"/>
        <end position="30"/>
    </location>
</feature>
<evidence type="ECO:0000256" key="1">
    <source>
        <dbReference type="ARBA" id="ARBA00004370"/>
    </source>
</evidence>
<dbReference type="GO" id="GO:0016020">
    <property type="term" value="C:membrane"/>
    <property type="evidence" value="ECO:0007669"/>
    <property type="project" value="UniProtKB-SubCell"/>
</dbReference>
<organism evidence="7 8">
    <name type="scientific">Neolewinella xylanilytica</name>
    <dbReference type="NCBI Taxonomy" id="1514080"/>
    <lineage>
        <taxon>Bacteria</taxon>
        <taxon>Pseudomonadati</taxon>
        <taxon>Bacteroidota</taxon>
        <taxon>Saprospiria</taxon>
        <taxon>Saprospirales</taxon>
        <taxon>Lewinellaceae</taxon>
        <taxon>Neolewinella</taxon>
    </lineage>
</organism>
<dbReference type="AlphaFoldDB" id="A0A2S6I5H3"/>
<dbReference type="GO" id="GO:0005506">
    <property type="term" value="F:iron ion binding"/>
    <property type="evidence" value="ECO:0007669"/>
    <property type="project" value="InterPro"/>
</dbReference>
<dbReference type="RefSeq" id="WP_104420837.1">
    <property type="nucleotide sequence ID" value="NZ_PTJC01000006.1"/>
</dbReference>
<dbReference type="InterPro" id="IPR050307">
    <property type="entry name" value="Sterol_Desaturase_Related"/>
</dbReference>
<keyword evidence="8" id="KW-1185">Reference proteome</keyword>
<protein>
    <submittedName>
        <fullName evidence="7">C-5 sterol desaturase</fullName>
    </submittedName>
</protein>
<comment type="caution">
    <text evidence="7">The sequence shown here is derived from an EMBL/GenBank/DDBJ whole genome shotgun (WGS) entry which is preliminary data.</text>
</comment>
<proteinExistence type="predicted"/>
<dbReference type="GO" id="GO:0008610">
    <property type="term" value="P:lipid biosynthetic process"/>
    <property type="evidence" value="ECO:0007669"/>
    <property type="project" value="InterPro"/>
</dbReference>
<comment type="subcellular location">
    <subcellularLocation>
        <location evidence="1">Membrane</location>
    </subcellularLocation>
</comment>
<dbReference type="PANTHER" id="PTHR11863">
    <property type="entry name" value="STEROL DESATURASE"/>
    <property type="match status" value="1"/>
</dbReference>
<keyword evidence="4 5" id="KW-0472">Membrane</keyword>
<dbReference type="GO" id="GO:0016491">
    <property type="term" value="F:oxidoreductase activity"/>
    <property type="evidence" value="ECO:0007669"/>
    <property type="project" value="InterPro"/>
</dbReference>
<dbReference type="InterPro" id="IPR006694">
    <property type="entry name" value="Fatty_acid_hydroxylase"/>
</dbReference>
<feature type="domain" description="Fatty acid hydroxylase" evidence="6">
    <location>
        <begin position="104"/>
        <end position="238"/>
    </location>
</feature>
<keyword evidence="2 5" id="KW-0812">Transmembrane</keyword>